<organism evidence="1 2">
    <name type="scientific">Dryococelus australis</name>
    <dbReference type="NCBI Taxonomy" id="614101"/>
    <lineage>
        <taxon>Eukaryota</taxon>
        <taxon>Metazoa</taxon>
        <taxon>Ecdysozoa</taxon>
        <taxon>Arthropoda</taxon>
        <taxon>Hexapoda</taxon>
        <taxon>Insecta</taxon>
        <taxon>Pterygota</taxon>
        <taxon>Neoptera</taxon>
        <taxon>Polyneoptera</taxon>
        <taxon>Phasmatodea</taxon>
        <taxon>Verophasmatodea</taxon>
        <taxon>Anareolatae</taxon>
        <taxon>Phasmatidae</taxon>
        <taxon>Eurycanthinae</taxon>
        <taxon>Dryococelus</taxon>
    </lineage>
</organism>
<gene>
    <name evidence="1" type="ORF">PR048_014912</name>
</gene>
<keyword evidence="2" id="KW-1185">Reference proteome</keyword>
<sequence>MAIDMRSVRGFVLMENYGMYFLSQFTNTKLLGVRAAAVGVHDMAQELKAHLPDVVFLVGAGQSSDRRITWSSQDRTVLDSTPEALNCPTHRVYYSCGSFYYGFCSVSQGIGRKGSSLISPDMKGTAAVSTSQIGACLGLGISGVSLLYHDLTFPGSSMPLPAVGGGLALCKQRLSKCGEKDVSTAASIPRTSSLTAADGWYRRGRQFGRSAVHPELMNHHVRECVYCSPGKKKSLINHGTRWHEKWIVPQGHLAFQGLTPGQRQIDVAEAQCNSFIWSSFLQKNDVAVVLQEMLITELQKETFTQASCAETLRMCKATENNHVYEETRQKETEAAHNAISHTSFNAFTGPLTKYMSGIEIVNLHEKRIKICQDSVEETENVILPWLPPENKGRPRNEVPSIREAYNITTGVPPRKLLSGENLGGLIQELEDLPKLAAVAAQEDPEMIKKELIDLKHCKLSKRNKFQVNNLVLRRMSPTNKYWEYADKSSLNLNPTLPKEFDLEFRHIKDVNNVAADYLSHIHDGGSGLSHIRDECTKKPLIFSVAPARKQATVTVNWQGSFINIKQDQQQDKFCSTIISKLQEVPREHSVRNFFSPAMVFCSSSQSKFDKWKVVV</sequence>
<proteinExistence type="predicted"/>
<accession>A0ABQ9HGB8</accession>
<name>A0ABQ9HGB8_9NEOP</name>
<evidence type="ECO:0000313" key="1">
    <source>
        <dbReference type="EMBL" id="KAJ8883073.1"/>
    </source>
</evidence>
<protein>
    <submittedName>
        <fullName evidence="1">Uncharacterized protein</fullName>
    </submittedName>
</protein>
<evidence type="ECO:0000313" key="2">
    <source>
        <dbReference type="Proteomes" id="UP001159363"/>
    </source>
</evidence>
<dbReference type="Proteomes" id="UP001159363">
    <property type="component" value="Chromosome 4"/>
</dbReference>
<reference evidence="1 2" key="1">
    <citation type="submission" date="2023-02" db="EMBL/GenBank/DDBJ databases">
        <title>LHISI_Scaffold_Assembly.</title>
        <authorList>
            <person name="Stuart O.P."/>
            <person name="Cleave R."/>
            <person name="Magrath M.J.L."/>
            <person name="Mikheyev A.S."/>
        </authorList>
    </citation>
    <scope>NUCLEOTIDE SEQUENCE [LARGE SCALE GENOMIC DNA]</scope>
    <source>
        <strain evidence="1">Daus_M_001</strain>
        <tissue evidence="1">Leg muscle</tissue>
    </source>
</reference>
<comment type="caution">
    <text evidence="1">The sequence shown here is derived from an EMBL/GenBank/DDBJ whole genome shotgun (WGS) entry which is preliminary data.</text>
</comment>
<dbReference type="EMBL" id="JARBHB010000005">
    <property type="protein sequence ID" value="KAJ8883073.1"/>
    <property type="molecule type" value="Genomic_DNA"/>
</dbReference>